<accession>A0ABU5UCL0</accession>
<evidence type="ECO:0000313" key="1">
    <source>
        <dbReference type="EMBL" id="MEA5580716.1"/>
    </source>
</evidence>
<comment type="caution">
    <text evidence="1">The sequence shown here is derived from an EMBL/GenBank/DDBJ whole genome shotgun (WGS) entry which is preliminary data.</text>
</comment>
<organism evidence="1 2">
    <name type="scientific">Nodularia harveyana UHCC-0300</name>
    <dbReference type="NCBI Taxonomy" id="2974287"/>
    <lineage>
        <taxon>Bacteria</taxon>
        <taxon>Bacillati</taxon>
        <taxon>Cyanobacteriota</taxon>
        <taxon>Cyanophyceae</taxon>
        <taxon>Nostocales</taxon>
        <taxon>Nodulariaceae</taxon>
        <taxon>Nodularia</taxon>
    </lineage>
</organism>
<evidence type="ECO:0000313" key="2">
    <source>
        <dbReference type="Proteomes" id="UP001302120"/>
    </source>
</evidence>
<sequence length="126" mass="14560">MMPFFALVMIESRLVRMLDEERAEIGAESWAEMNKQDQSDLIQDKGQGYNEYIFEKSKTLKDICKNDKSFGNDLDAYLQGFDSETKDLLGVDATDGEKFLDIKGVITKLNAKKVLFGYTKEWKRNR</sequence>
<dbReference type="RefSeq" id="WP_323195061.1">
    <property type="nucleotide sequence ID" value="NZ_JAYGHG010000005.1"/>
</dbReference>
<keyword evidence="2" id="KW-1185">Reference proteome</keyword>
<proteinExistence type="predicted"/>
<protein>
    <submittedName>
        <fullName evidence="1">Uncharacterized protein</fullName>
    </submittedName>
</protein>
<gene>
    <name evidence="1" type="ORF">VB620_05095</name>
</gene>
<dbReference type="EMBL" id="JAYGHG010000005">
    <property type="protein sequence ID" value="MEA5580716.1"/>
    <property type="molecule type" value="Genomic_DNA"/>
</dbReference>
<dbReference type="Proteomes" id="UP001302120">
    <property type="component" value="Unassembled WGS sequence"/>
</dbReference>
<reference evidence="1 2" key="1">
    <citation type="submission" date="2023-12" db="EMBL/GenBank/DDBJ databases">
        <title>Baltic Sea Cyanobacteria.</title>
        <authorList>
            <person name="Delbaje E."/>
            <person name="Fewer D.P."/>
            <person name="Shishido T.K."/>
        </authorList>
    </citation>
    <scope>NUCLEOTIDE SEQUENCE [LARGE SCALE GENOMIC DNA]</scope>
    <source>
        <strain evidence="1 2">UHCC-0300</strain>
    </source>
</reference>
<name>A0ABU5UCL0_9CYAN</name>